<feature type="region of interest" description="Disordered" evidence="2">
    <location>
        <begin position="452"/>
        <end position="478"/>
    </location>
</feature>
<reference evidence="3" key="1">
    <citation type="journal article" date="2022" name="Int. J. Mol. Sci.">
        <title>Draft Genome of Tanacetum Coccineum: Genomic Comparison of Closely Related Tanacetum-Family Plants.</title>
        <authorList>
            <person name="Yamashiro T."/>
            <person name="Shiraishi A."/>
            <person name="Nakayama K."/>
            <person name="Satake H."/>
        </authorList>
    </citation>
    <scope>NUCLEOTIDE SEQUENCE</scope>
</reference>
<evidence type="ECO:0000256" key="1">
    <source>
        <dbReference type="SAM" id="Coils"/>
    </source>
</evidence>
<dbReference type="Proteomes" id="UP001151760">
    <property type="component" value="Unassembled WGS sequence"/>
</dbReference>
<name>A0ABQ5FNS5_9ASTR</name>
<evidence type="ECO:0000313" key="4">
    <source>
        <dbReference type="Proteomes" id="UP001151760"/>
    </source>
</evidence>
<organism evidence="3 4">
    <name type="scientific">Tanacetum coccineum</name>
    <dbReference type="NCBI Taxonomy" id="301880"/>
    <lineage>
        <taxon>Eukaryota</taxon>
        <taxon>Viridiplantae</taxon>
        <taxon>Streptophyta</taxon>
        <taxon>Embryophyta</taxon>
        <taxon>Tracheophyta</taxon>
        <taxon>Spermatophyta</taxon>
        <taxon>Magnoliopsida</taxon>
        <taxon>eudicotyledons</taxon>
        <taxon>Gunneridae</taxon>
        <taxon>Pentapetalae</taxon>
        <taxon>asterids</taxon>
        <taxon>campanulids</taxon>
        <taxon>Asterales</taxon>
        <taxon>Asteraceae</taxon>
        <taxon>Asteroideae</taxon>
        <taxon>Anthemideae</taxon>
        <taxon>Anthemidinae</taxon>
        <taxon>Tanacetum</taxon>
    </lineage>
</organism>
<evidence type="ECO:0000313" key="3">
    <source>
        <dbReference type="EMBL" id="GJT64966.1"/>
    </source>
</evidence>
<sequence length="492" mass="54778">MPVLKPCNSEDDIVKVVDGNATTAFWERCCTKLGAIRLGSRIAGDLAFSKTLDLTMDTVTRLMKEVECEEKAAEQAKAEAESAWSCSDTIAKLNELKRAQLHVVITNEMLASEVNAQKQHLATEMETLQLRVASLLDNGNRSLELLNEMNSALNIRCTTASMKRKLAILKKQEGEASAAAAVAYEEMQMEKLILESKRLKQEAAETSKEFLIDRACAVDMLHGEISDKCKNVKLLKEELDQAIPLSGILSSRQTLSILPYQPQPEQADSDELSKNSSGLRSFDTTEDHIQSVNHKQISRDSKLLGKTSAKHIKNVRTKNKLHGSRGYARSIKKVKIQCKLHEILMLAKRIKKVKRKTKLHGTRMSAKSVKKVKIKTKLHGNRVFGQSNKKMKIEGGVNGTRMSAKSLKKENNGSFEADIKIGPAVAEITEVGQGKSTECSEDTYAEGLALRSTMKKETGQKSKRKRKQVMKCSGWSPAPRRFAFARDPRGYF</sequence>
<dbReference type="PANTHER" id="PTHR48459:SF1">
    <property type="entry name" value="CUE DOMAIN-CONTAINING PROTEIN"/>
    <property type="match status" value="1"/>
</dbReference>
<accession>A0ABQ5FNS5</accession>
<evidence type="ECO:0000256" key="2">
    <source>
        <dbReference type="SAM" id="MobiDB-lite"/>
    </source>
</evidence>
<feature type="coiled-coil region" evidence="1">
    <location>
        <begin position="56"/>
        <end position="83"/>
    </location>
</feature>
<dbReference type="PANTHER" id="PTHR48459">
    <property type="entry name" value="CUE DOMAIN-CONTAINING PROTEIN"/>
    <property type="match status" value="1"/>
</dbReference>
<gene>
    <name evidence="3" type="ORF">Tco_1016446</name>
</gene>
<proteinExistence type="predicted"/>
<feature type="coiled-coil region" evidence="1">
    <location>
        <begin position="111"/>
        <end position="138"/>
    </location>
</feature>
<keyword evidence="1" id="KW-0175">Coiled coil</keyword>
<protein>
    <submittedName>
        <fullName evidence="3">Uncharacterized protein</fullName>
    </submittedName>
</protein>
<comment type="caution">
    <text evidence="3">The sequence shown here is derived from an EMBL/GenBank/DDBJ whole genome shotgun (WGS) entry which is preliminary data.</text>
</comment>
<reference evidence="3" key="2">
    <citation type="submission" date="2022-01" db="EMBL/GenBank/DDBJ databases">
        <authorList>
            <person name="Yamashiro T."/>
            <person name="Shiraishi A."/>
            <person name="Satake H."/>
            <person name="Nakayama K."/>
        </authorList>
    </citation>
    <scope>NUCLEOTIDE SEQUENCE</scope>
</reference>
<keyword evidence="4" id="KW-1185">Reference proteome</keyword>
<dbReference type="EMBL" id="BQNB010017592">
    <property type="protein sequence ID" value="GJT64966.1"/>
    <property type="molecule type" value="Genomic_DNA"/>
</dbReference>